<keyword evidence="3" id="KW-0540">Nuclease</keyword>
<reference evidence="6" key="1">
    <citation type="submission" date="2023-01" db="EMBL/GenBank/DDBJ databases">
        <title>Whole genome sequence of Paucibacter sp. S2-9 isolated from pond sediment.</title>
        <authorList>
            <person name="Jung J.Y."/>
        </authorList>
    </citation>
    <scope>NUCLEOTIDE SEQUENCE</scope>
    <source>
        <strain evidence="6">S2-9</strain>
    </source>
</reference>
<dbReference type="AlphaFoldDB" id="A0AA95SQD1"/>
<evidence type="ECO:0000256" key="2">
    <source>
        <dbReference type="ARBA" id="ARBA00022649"/>
    </source>
</evidence>
<dbReference type="EMBL" id="CP116346">
    <property type="protein sequence ID" value="WIT13325.1"/>
    <property type="molecule type" value="Genomic_DNA"/>
</dbReference>
<evidence type="ECO:0000256" key="4">
    <source>
        <dbReference type="ARBA" id="ARBA00022741"/>
    </source>
</evidence>
<evidence type="ECO:0000256" key="5">
    <source>
        <dbReference type="ARBA" id="ARBA00022801"/>
    </source>
</evidence>
<keyword evidence="5" id="KW-0378">Hydrolase</keyword>
<organism evidence="6 7">
    <name type="scientific">Paucibacter sediminis</name>
    <dbReference type="NCBI Taxonomy" id="3019553"/>
    <lineage>
        <taxon>Bacteria</taxon>
        <taxon>Pseudomonadati</taxon>
        <taxon>Pseudomonadota</taxon>
        <taxon>Betaproteobacteria</taxon>
        <taxon>Burkholderiales</taxon>
        <taxon>Sphaerotilaceae</taxon>
        <taxon>Roseateles</taxon>
    </lineage>
</organism>
<dbReference type="PANTHER" id="PTHR34139:SF1">
    <property type="entry name" value="RNASE MJ1380-RELATED"/>
    <property type="match status" value="1"/>
</dbReference>
<dbReference type="InterPro" id="IPR051813">
    <property type="entry name" value="HepT_RNase_toxin"/>
</dbReference>
<evidence type="ECO:0000256" key="3">
    <source>
        <dbReference type="ARBA" id="ARBA00022722"/>
    </source>
</evidence>
<keyword evidence="4" id="KW-0547">Nucleotide-binding</keyword>
<dbReference type="GO" id="GO:0016787">
    <property type="term" value="F:hydrolase activity"/>
    <property type="evidence" value="ECO:0007669"/>
    <property type="project" value="UniProtKB-KW"/>
</dbReference>
<evidence type="ECO:0000313" key="6">
    <source>
        <dbReference type="EMBL" id="WIT13325.1"/>
    </source>
</evidence>
<protein>
    <submittedName>
        <fullName evidence="6">DUF86 domain-containing protein</fullName>
    </submittedName>
</protein>
<dbReference type="GO" id="GO:0000166">
    <property type="term" value="F:nucleotide binding"/>
    <property type="evidence" value="ECO:0007669"/>
    <property type="project" value="UniProtKB-KW"/>
</dbReference>
<proteinExistence type="predicted"/>
<accession>A0AA95SQD1</accession>
<dbReference type="GO" id="GO:0004540">
    <property type="term" value="F:RNA nuclease activity"/>
    <property type="evidence" value="ECO:0007669"/>
    <property type="project" value="InterPro"/>
</dbReference>
<sequence length="114" mass="12544">MAPDSAKYLWDALQAAERAGRFVQGKTFADYLQDEMLRSAVERQLEIVGEALGQLRKGDPATAATIPDLPQAVALRNVLVHAYATANDKLVWGVVEQHLTPLCERLRMLLNSVG</sequence>
<gene>
    <name evidence="6" type="ORF">PFX98_06865</name>
</gene>
<evidence type="ECO:0000313" key="7">
    <source>
        <dbReference type="Proteomes" id="UP001177769"/>
    </source>
</evidence>
<keyword evidence="2" id="KW-1277">Toxin-antitoxin system</keyword>
<dbReference type="Proteomes" id="UP001177769">
    <property type="component" value="Chromosome"/>
</dbReference>
<dbReference type="Pfam" id="PF01934">
    <property type="entry name" value="HepT-like"/>
    <property type="match status" value="1"/>
</dbReference>
<keyword evidence="7" id="KW-1185">Reference proteome</keyword>
<dbReference type="PANTHER" id="PTHR34139">
    <property type="entry name" value="UPF0331 PROTEIN MJ0127"/>
    <property type="match status" value="1"/>
</dbReference>
<dbReference type="KEGG" id="pais:PFX98_06865"/>
<keyword evidence="1" id="KW-0597">Phosphoprotein</keyword>
<dbReference type="InterPro" id="IPR008201">
    <property type="entry name" value="HepT-like"/>
</dbReference>
<dbReference type="GO" id="GO:0110001">
    <property type="term" value="C:toxin-antitoxin complex"/>
    <property type="evidence" value="ECO:0007669"/>
    <property type="project" value="InterPro"/>
</dbReference>
<dbReference type="RefSeq" id="WP_285234437.1">
    <property type="nucleotide sequence ID" value="NZ_CP116346.1"/>
</dbReference>
<name>A0AA95SQD1_9BURK</name>
<evidence type="ECO:0000256" key="1">
    <source>
        <dbReference type="ARBA" id="ARBA00022553"/>
    </source>
</evidence>